<gene>
    <name evidence="2" type="ORF">KQ910_20975</name>
</gene>
<dbReference type="Pfam" id="PF09361">
    <property type="entry name" value="Phasin_2"/>
    <property type="match status" value="1"/>
</dbReference>
<keyword evidence="3" id="KW-1185">Reference proteome</keyword>
<organism evidence="2 3">
    <name type="scientific">Reyranella humidisoli</name>
    <dbReference type="NCBI Taxonomy" id="2849149"/>
    <lineage>
        <taxon>Bacteria</taxon>
        <taxon>Pseudomonadati</taxon>
        <taxon>Pseudomonadota</taxon>
        <taxon>Alphaproteobacteria</taxon>
        <taxon>Hyphomicrobiales</taxon>
        <taxon>Reyranellaceae</taxon>
        <taxon>Reyranella</taxon>
    </lineage>
</organism>
<proteinExistence type="predicted"/>
<evidence type="ECO:0000313" key="2">
    <source>
        <dbReference type="EMBL" id="MBU8876260.1"/>
    </source>
</evidence>
<dbReference type="EMBL" id="JAHOPB010000002">
    <property type="protein sequence ID" value="MBU8876260.1"/>
    <property type="molecule type" value="Genomic_DNA"/>
</dbReference>
<accession>A0ABS6IQG9</accession>
<dbReference type="InterPro" id="IPR018968">
    <property type="entry name" value="Phasin"/>
</dbReference>
<evidence type="ECO:0000313" key="3">
    <source>
        <dbReference type="Proteomes" id="UP000727907"/>
    </source>
</evidence>
<dbReference type="RefSeq" id="WP_216964911.1">
    <property type="nucleotide sequence ID" value="NZ_JAHOPB010000002.1"/>
</dbReference>
<sequence length="149" mass="16371">MTTQTAAIENVIEHANETTKAAGERVREFAQIGVRKATEGFEKISQAAQTASEEMNTQYTQARQGATKASLKILDVAKEDADAGFAAMRDFLSAKSPLEAFDVSAKYWRGRLETRIAQAQDLGAFVRKSADDVVRPVQERIEKFTKTAA</sequence>
<protein>
    <submittedName>
        <fullName evidence="2">Phasin family protein</fullName>
    </submittedName>
</protein>
<comment type="caution">
    <text evidence="2">The sequence shown here is derived from an EMBL/GenBank/DDBJ whole genome shotgun (WGS) entry which is preliminary data.</text>
</comment>
<dbReference type="Proteomes" id="UP000727907">
    <property type="component" value="Unassembled WGS sequence"/>
</dbReference>
<name>A0ABS6IQG9_9HYPH</name>
<reference evidence="2 3" key="1">
    <citation type="submission" date="2021-06" db="EMBL/GenBank/DDBJ databases">
        <authorList>
            <person name="Lee D.H."/>
        </authorList>
    </citation>
    <scope>NUCLEOTIDE SEQUENCE [LARGE SCALE GENOMIC DNA]</scope>
    <source>
        <strain evidence="2 3">MMS21-HV4-11</strain>
    </source>
</reference>
<evidence type="ECO:0000259" key="1">
    <source>
        <dbReference type="Pfam" id="PF09361"/>
    </source>
</evidence>
<feature type="domain" description="Phasin" evidence="1">
    <location>
        <begin position="42"/>
        <end position="141"/>
    </location>
</feature>